<reference evidence="1" key="2">
    <citation type="journal article" date="2015" name="Data Brief">
        <title>Shoot transcriptome of the giant reed, Arundo donax.</title>
        <authorList>
            <person name="Barrero R.A."/>
            <person name="Guerrero F.D."/>
            <person name="Moolhuijzen P."/>
            <person name="Goolsby J.A."/>
            <person name="Tidwell J."/>
            <person name="Bellgard S.E."/>
            <person name="Bellgard M.I."/>
        </authorList>
    </citation>
    <scope>NUCLEOTIDE SEQUENCE</scope>
    <source>
        <tissue evidence="1">Shoot tissue taken approximately 20 cm above the soil surface</tissue>
    </source>
</reference>
<sequence length="60" mass="6583">MNMTLSSFALVSPSSVETCLLSTRSVLFPTSIMITSPPLSVRTSSIHFEVFRKDCILDTS</sequence>
<dbReference type="AlphaFoldDB" id="A0A0A9B325"/>
<accession>A0A0A9B325</accession>
<protein>
    <submittedName>
        <fullName evidence="1">Uncharacterized protein</fullName>
    </submittedName>
</protein>
<dbReference type="EMBL" id="GBRH01241362">
    <property type="protein sequence ID" value="JAD56533.1"/>
    <property type="molecule type" value="Transcribed_RNA"/>
</dbReference>
<organism evidence="1">
    <name type="scientific">Arundo donax</name>
    <name type="common">Giant reed</name>
    <name type="synonym">Donax arundinaceus</name>
    <dbReference type="NCBI Taxonomy" id="35708"/>
    <lineage>
        <taxon>Eukaryota</taxon>
        <taxon>Viridiplantae</taxon>
        <taxon>Streptophyta</taxon>
        <taxon>Embryophyta</taxon>
        <taxon>Tracheophyta</taxon>
        <taxon>Spermatophyta</taxon>
        <taxon>Magnoliopsida</taxon>
        <taxon>Liliopsida</taxon>
        <taxon>Poales</taxon>
        <taxon>Poaceae</taxon>
        <taxon>PACMAD clade</taxon>
        <taxon>Arundinoideae</taxon>
        <taxon>Arundineae</taxon>
        <taxon>Arundo</taxon>
    </lineage>
</organism>
<evidence type="ECO:0000313" key="1">
    <source>
        <dbReference type="EMBL" id="JAD56533.1"/>
    </source>
</evidence>
<reference evidence="1" key="1">
    <citation type="submission" date="2014-09" db="EMBL/GenBank/DDBJ databases">
        <authorList>
            <person name="Magalhaes I.L.F."/>
            <person name="Oliveira U."/>
            <person name="Santos F.R."/>
            <person name="Vidigal T.H.D.A."/>
            <person name="Brescovit A.D."/>
            <person name="Santos A.J."/>
        </authorList>
    </citation>
    <scope>NUCLEOTIDE SEQUENCE</scope>
    <source>
        <tissue evidence="1">Shoot tissue taken approximately 20 cm above the soil surface</tissue>
    </source>
</reference>
<proteinExistence type="predicted"/>
<name>A0A0A9B325_ARUDO</name>